<keyword evidence="2" id="KW-1185">Reference proteome</keyword>
<dbReference type="NCBIfam" id="TIGR03984">
    <property type="entry name" value="CRISPR-associated protein Csx19"/>
    <property type="match status" value="1"/>
</dbReference>
<dbReference type="RefSeq" id="WP_149171323.1">
    <property type="nucleotide sequence ID" value="NZ_VTOY01000004.1"/>
</dbReference>
<evidence type="ECO:0000313" key="1">
    <source>
        <dbReference type="EMBL" id="TYZ22929.1"/>
    </source>
</evidence>
<reference evidence="1 2" key="1">
    <citation type="submission" date="2019-08" db="EMBL/GenBank/DDBJ databases">
        <title>Selenomonas sp. mPRGC5 and Selenomonas sp. mPRGC8 isolated from ruminal fluid of dairy goat (Capra hircus).</title>
        <authorList>
            <person name="Poothong S."/>
            <person name="Nuengjamnong C."/>
            <person name="Tanasupawat S."/>
        </authorList>
    </citation>
    <scope>NUCLEOTIDE SEQUENCE [LARGE SCALE GENOMIC DNA]</scope>
    <source>
        <strain evidence="2">mPRGC5</strain>
    </source>
</reference>
<evidence type="ECO:0000313" key="2">
    <source>
        <dbReference type="Proteomes" id="UP000323646"/>
    </source>
</evidence>
<dbReference type="Proteomes" id="UP000323646">
    <property type="component" value="Unassembled WGS sequence"/>
</dbReference>
<dbReference type="AlphaFoldDB" id="A0A5D6W7J8"/>
<dbReference type="InterPro" id="IPR023815">
    <property type="entry name" value="CRISPR-assoc_Csx19"/>
</dbReference>
<accession>A0A5D6W7J8</accession>
<proteinExistence type="predicted"/>
<sequence>MGFELAKNKLQKQDICSSRMPLVHIERNESALTELLAKKIKAPACLVVWALHAVTFGCWDGAKLTLQNNQVEIADIIEMRVFNAQEEVHLLQVDEYFEGRYICDDDSGSPQEVIDSFSRFWGECESPESVTDRDMYIELKDASRKLTLNIPVSKGSKGGKYYGLTTRNYIGYDRTTGLAGYADQRFVSIDALKEV</sequence>
<dbReference type="EMBL" id="VTOY01000004">
    <property type="protein sequence ID" value="TYZ22929.1"/>
    <property type="molecule type" value="Genomic_DNA"/>
</dbReference>
<comment type="caution">
    <text evidence="1">The sequence shown here is derived from an EMBL/GenBank/DDBJ whole genome shotgun (WGS) entry which is preliminary data.</text>
</comment>
<protein>
    <submittedName>
        <fullName evidence="1">TIGR03984 family CRISPR-associated protein</fullName>
    </submittedName>
</protein>
<name>A0A5D6W7J8_9FIRM</name>
<gene>
    <name evidence="1" type="ORF">FZ040_06840</name>
</gene>
<organism evidence="1 2">
    <name type="scientific">Selenomonas ruminis</name>
    <dbReference type="NCBI Taxonomy" id="2593411"/>
    <lineage>
        <taxon>Bacteria</taxon>
        <taxon>Bacillati</taxon>
        <taxon>Bacillota</taxon>
        <taxon>Negativicutes</taxon>
        <taxon>Selenomonadales</taxon>
        <taxon>Selenomonadaceae</taxon>
        <taxon>Selenomonas</taxon>
    </lineage>
</organism>
<dbReference type="OrthoDB" id="2083799at2"/>